<organism evidence="3 4">
    <name type="scientific">Micromonospora inositola</name>
    <dbReference type="NCBI Taxonomy" id="47865"/>
    <lineage>
        <taxon>Bacteria</taxon>
        <taxon>Bacillati</taxon>
        <taxon>Actinomycetota</taxon>
        <taxon>Actinomycetes</taxon>
        <taxon>Micromonosporales</taxon>
        <taxon>Micromonosporaceae</taxon>
        <taxon>Micromonospora</taxon>
    </lineage>
</organism>
<evidence type="ECO:0000256" key="1">
    <source>
        <dbReference type="SAM" id="MobiDB-lite"/>
    </source>
</evidence>
<accession>A0A1C5HW41</accession>
<keyword evidence="2" id="KW-1133">Transmembrane helix</keyword>
<feature type="compositionally biased region" description="Low complexity" evidence="1">
    <location>
        <begin position="56"/>
        <end position="97"/>
    </location>
</feature>
<reference evidence="4" key="1">
    <citation type="submission" date="2016-06" db="EMBL/GenBank/DDBJ databases">
        <authorList>
            <person name="Varghese N."/>
            <person name="Submissions Spin"/>
        </authorList>
    </citation>
    <scope>NUCLEOTIDE SEQUENCE [LARGE SCALE GENOMIC DNA]</scope>
    <source>
        <strain evidence="4">DSM 43819</strain>
    </source>
</reference>
<feature type="transmembrane region" description="Helical" evidence="2">
    <location>
        <begin position="582"/>
        <end position="603"/>
    </location>
</feature>
<feature type="transmembrane region" description="Helical" evidence="2">
    <location>
        <begin position="435"/>
        <end position="458"/>
    </location>
</feature>
<keyword evidence="2" id="KW-0812">Transmembrane</keyword>
<dbReference type="RefSeq" id="WP_231929726.1">
    <property type="nucleotide sequence ID" value="NZ_LT607754.1"/>
</dbReference>
<keyword evidence="4" id="KW-1185">Reference proteome</keyword>
<name>A0A1C5HW41_9ACTN</name>
<feature type="transmembrane region" description="Helical" evidence="2">
    <location>
        <begin position="513"/>
        <end position="531"/>
    </location>
</feature>
<dbReference type="Proteomes" id="UP000198221">
    <property type="component" value="Chromosome I"/>
</dbReference>
<feature type="transmembrane region" description="Helical" evidence="2">
    <location>
        <begin position="321"/>
        <end position="338"/>
    </location>
</feature>
<feature type="region of interest" description="Disordered" evidence="1">
    <location>
        <begin position="1"/>
        <end position="182"/>
    </location>
</feature>
<feature type="compositionally biased region" description="Low complexity" evidence="1">
    <location>
        <begin position="107"/>
        <end position="120"/>
    </location>
</feature>
<dbReference type="EMBL" id="LT607754">
    <property type="protein sequence ID" value="SCG50230.1"/>
    <property type="molecule type" value="Genomic_DNA"/>
</dbReference>
<feature type="transmembrane region" description="Helical" evidence="2">
    <location>
        <begin position="538"/>
        <end position="557"/>
    </location>
</feature>
<feature type="transmembrane region" description="Helical" evidence="2">
    <location>
        <begin position="404"/>
        <end position="423"/>
    </location>
</feature>
<proteinExistence type="predicted"/>
<feature type="transmembrane region" description="Helical" evidence="2">
    <location>
        <begin position="197"/>
        <end position="218"/>
    </location>
</feature>
<keyword evidence="2" id="KW-0472">Membrane</keyword>
<feature type="compositionally biased region" description="Basic and acidic residues" evidence="1">
    <location>
        <begin position="149"/>
        <end position="158"/>
    </location>
</feature>
<protein>
    <submittedName>
        <fullName evidence="3">Uncharacterized protein</fullName>
    </submittedName>
</protein>
<dbReference type="AlphaFoldDB" id="A0A1C5HW41"/>
<evidence type="ECO:0000256" key="2">
    <source>
        <dbReference type="SAM" id="Phobius"/>
    </source>
</evidence>
<feature type="transmembrane region" description="Helical" evidence="2">
    <location>
        <begin position="293"/>
        <end position="314"/>
    </location>
</feature>
<evidence type="ECO:0000313" key="4">
    <source>
        <dbReference type="Proteomes" id="UP000198221"/>
    </source>
</evidence>
<sequence>MTTEQSDATDSGGRAGSTINGDNPPPPEAAGTDASATARATDDTTAEEPTKERSSAAATAKAEQAVAATTKDQPVAAATAIGGPAAGKAAGDGPAAGRTAEGDSPATDRNAATTTDATTAGKDEPAGTGGGASTAADEGDGAGTATGKTGKDGKDGAAGKDAPAEGTAKADPWSAFGPAPDPVLTRPRRAVRAVGRFLVHEWTLAVVAALALAVLLTWPTLRYPLYTLPQDYWDPSLQSWQMAWSGHILLTDPAQLWHANTFFPEKWSFAFSDTLLGYAPAGMLGTGPEAAVLRYNIMFVLAHALATLGAYALARQLGAGRIGAAVAGVSYAYAPWLLAQAGHLHIVSNGGIPLALAMLARGHGWSLRYGYRPGRRHAGWAYAGWMVAAWQLSLGFGIGLPFAYLLAGIVLVSAVVWFTRRWLVRPVRRPFGVRLLLADVIGGALFAAVGALLAVPYFTVAELHPNAERTIGDIAIYSPPASGFFTAPAESRIWGDLHEGARAALPWHPEMTLLPGFVLYALAAGGLFFSVWRLRHRLLLLAGVLVTMALAMGTRFFHGTFTYVPLFEHLPGWNGLRTPGRMMLWTTLLLGLLAAGAVTAFCARVRELAAERVPPWPGPWLRLATLLPLLLVLVEGLNTTPHPVVPVQPAALRTVDGPMLVLPSSQNLDQPVMLWSTSRFQDMVNGGSGFTPDSQARVRELTLGFPDQSSVDYLRSLGVRNVVILRDQLAGTPWERIVDNPVDGLGITREEVGDAVVYRL</sequence>
<gene>
    <name evidence="3" type="ORF">GA0070613_1904</name>
</gene>
<evidence type="ECO:0000313" key="3">
    <source>
        <dbReference type="EMBL" id="SCG50230.1"/>
    </source>
</evidence>
<feature type="compositionally biased region" description="Low complexity" evidence="1">
    <location>
        <begin position="29"/>
        <end position="39"/>
    </location>
</feature>